<reference evidence="1" key="1">
    <citation type="journal article" date="2015" name="Nature">
        <title>Complex archaea that bridge the gap between prokaryotes and eukaryotes.</title>
        <authorList>
            <person name="Spang A."/>
            <person name="Saw J.H."/>
            <person name="Jorgensen S.L."/>
            <person name="Zaremba-Niedzwiedzka K."/>
            <person name="Martijn J."/>
            <person name="Lind A.E."/>
            <person name="van Eijk R."/>
            <person name="Schleper C."/>
            <person name="Guy L."/>
            <person name="Ettema T.J."/>
        </authorList>
    </citation>
    <scope>NUCLEOTIDE SEQUENCE</scope>
</reference>
<dbReference type="EMBL" id="LAZR01000625">
    <property type="protein sequence ID" value="KKN62433.1"/>
    <property type="molecule type" value="Genomic_DNA"/>
</dbReference>
<sequence length="71" mass="8608">MQTIITNTQISKEFDAHIYNGYNQYSHKFLHYAQAMFILAQKTEHMLDEFDVKDWQFEIKHLQDYLEVHNG</sequence>
<comment type="caution">
    <text evidence="1">The sequence shown here is derived from an EMBL/GenBank/DDBJ whole genome shotgun (WGS) entry which is preliminary data.</text>
</comment>
<protein>
    <submittedName>
        <fullName evidence="1">Uncharacterized protein</fullName>
    </submittedName>
</protein>
<evidence type="ECO:0000313" key="1">
    <source>
        <dbReference type="EMBL" id="KKN62433.1"/>
    </source>
</evidence>
<gene>
    <name evidence="1" type="ORF">LCGC14_0512300</name>
</gene>
<dbReference type="AlphaFoldDB" id="A0A0F9V9C9"/>
<proteinExistence type="predicted"/>
<accession>A0A0F9V9C9</accession>
<name>A0A0F9V9C9_9ZZZZ</name>
<organism evidence="1">
    <name type="scientific">marine sediment metagenome</name>
    <dbReference type="NCBI Taxonomy" id="412755"/>
    <lineage>
        <taxon>unclassified sequences</taxon>
        <taxon>metagenomes</taxon>
        <taxon>ecological metagenomes</taxon>
    </lineage>
</organism>